<reference evidence="2 3" key="1">
    <citation type="submission" date="2024-09" db="EMBL/GenBank/DDBJ databases">
        <title>Rethinking Asexuality: The Enigmatic Case of Functional Sexual Genes in Lepraria (Stereocaulaceae).</title>
        <authorList>
            <person name="Doellman M."/>
            <person name="Sun Y."/>
            <person name="Barcenas-Pena A."/>
            <person name="Lumbsch H.T."/>
            <person name="Grewe F."/>
        </authorList>
    </citation>
    <scope>NUCLEOTIDE SEQUENCE [LARGE SCALE GENOMIC DNA]</scope>
    <source>
        <strain evidence="2 3">Mercado 3170</strain>
    </source>
</reference>
<comment type="caution">
    <text evidence="2">The sequence shown here is derived from an EMBL/GenBank/DDBJ whole genome shotgun (WGS) entry which is preliminary data.</text>
</comment>
<protein>
    <submittedName>
        <fullName evidence="2">Uncharacterized protein</fullName>
    </submittedName>
</protein>
<keyword evidence="3" id="KW-1185">Reference proteome</keyword>
<gene>
    <name evidence="2" type="ORF">N7G274_006861</name>
</gene>
<organism evidence="2 3">
    <name type="scientific">Stereocaulon virgatum</name>
    <dbReference type="NCBI Taxonomy" id="373712"/>
    <lineage>
        <taxon>Eukaryota</taxon>
        <taxon>Fungi</taxon>
        <taxon>Dikarya</taxon>
        <taxon>Ascomycota</taxon>
        <taxon>Pezizomycotina</taxon>
        <taxon>Lecanoromycetes</taxon>
        <taxon>OSLEUM clade</taxon>
        <taxon>Lecanoromycetidae</taxon>
        <taxon>Lecanorales</taxon>
        <taxon>Lecanorineae</taxon>
        <taxon>Stereocaulaceae</taxon>
        <taxon>Stereocaulon</taxon>
    </lineage>
</organism>
<proteinExistence type="predicted"/>
<dbReference type="Proteomes" id="UP001590950">
    <property type="component" value="Unassembled WGS sequence"/>
</dbReference>
<feature type="compositionally biased region" description="Basic and acidic residues" evidence="1">
    <location>
        <begin position="1"/>
        <end position="26"/>
    </location>
</feature>
<evidence type="ECO:0000313" key="2">
    <source>
        <dbReference type="EMBL" id="KAL2040418.1"/>
    </source>
</evidence>
<feature type="region of interest" description="Disordered" evidence="1">
    <location>
        <begin position="1"/>
        <end position="30"/>
    </location>
</feature>
<evidence type="ECO:0000313" key="3">
    <source>
        <dbReference type="Proteomes" id="UP001590950"/>
    </source>
</evidence>
<dbReference type="EMBL" id="JBEFKJ010000021">
    <property type="protein sequence ID" value="KAL2040418.1"/>
    <property type="molecule type" value="Genomic_DNA"/>
</dbReference>
<evidence type="ECO:0000256" key="1">
    <source>
        <dbReference type="SAM" id="MobiDB-lite"/>
    </source>
</evidence>
<accession>A0ABR4AAN8</accession>
<name>A0ABR4AAN8_9LECA</name>
<sequence>MPGSKTHPENHAQSEWEEPENAKSLKSDLQVPGRGLGHINASQFETATWLSHIKLPAGQEQFGKFVDVMMNRIRFEESNSEEVRNFVKLIASDEDWTFLRVAVPHIPELKLEHLHENDNKNFQLALLFQQLKSKMHQRSFEEVKVNTRGGYCHQPMPKPLSHTLPSSKGLTKAEQAYVEQSLFVHYPGPMRTPAMNRVLEGTLALGWPLPALHRQRQDALNYGMQVHRDSQGLPMCMLMPGQPRCRGIRPLQNYTSAPNANKSDTWSMNAAPIVIKAASSTSLSGENDSPPCEFLTEADNVADAGLSVAEGKGKMVHISVPKVMVTSASPSTAVCRTNIHGEVSNSKVASRKITSPELEYLQILPAVPNKSPSAGPIYPNIPPEPAIVIDCPKQDHYGYAFHQARNEPAFVRLCDEISRTHQISKTLEADATARRR</sequence>